<dbReference type="VEuPathDB" id="TriTrypDB:TcCLB.505807.240"/>
<evidence type="ECO:0000259" key="6">
    <source>
        <dbReference type="PROSITE" id="PS50199"/>
    </source>
</evidence>
<dbReference type="VEuPathDB" id="TriTrypDB:BCY84_00806"/>
<evidence type="ECO:0000256" key="3">
    <source>
        <dbReference type="ARBA" id="ARBA00022833"/>
    </source>
</evidence>
<dbReference type="Gene3D" id="4.10.1060.10">
    <property type="entry name" value="Zinc finger, RanBP2-type"/>
    <property type="match status" value="1"/>
</dbReference>
<dbReference type="AlphaFoldDB" id="A0A2V2V5Q1"/>
<sequence length="292" mass="32019">MDFLKRTFADTRLRYHVSKVLFAASTSSAKLSTECLLLAEQHPTLVLAVLRENLQPGSHQSYAYLLLLEKIVDACSFSFHAAMALDCTLHDKLVKLATTRAEGEENRKVRRLARLTLLEYSRMFVDVPELKSLSRLAGCVEKITGKNLMRSIEVESKKVTFVDPRPEDIILISPTEVPAKASLPPSRKPAVWSCHVCTYINRPHATVCVVCRTPKATRPTSPPVHKASNGKTVPAAEILNGTVCHEERSGVEKTATSPDRNGFFAPAPLQKDEGSGTTGNTLVGIVAPHPRA</sequence>
<dbReference type="VEuPathDB" id="TriTrypDB:TcYC6_0094950"/>
<dbReference type="VEuPathDB" id="TriTrypDB:C3747_41g120"/>
<dbReference type="Pfam" id="PF00641">
    <property type="entry name" value="Zn_ribbon_RanBP"/>
    <property type="match status" value="1"/>
</dbReference>
<evidence type="ECO:0000256" key="5">
    <source>
        <dbReference type="SAM" id="MobiDB-lite"/>
    </source>
</evidence>
<keyword evidence="3" id="KW-0862">Zinc</keyword>
<dbReference type="PROSITE" id="PS50199">
    <property type="entry name" value="ZF_RANBP2_2"/>
    <property type="match status" value="1"/>
</dbReference>
<dbReference type="InterPro" id="IPR001876">
    <property type="entry name" value="Znf_RanBP2"/>
</dbReference>
<dbReference type="VEuPathDB" id="TriTrypDB:TcG_04269"/>
<dbReference type="SUPFAM" id="SSF90209">
    <property type="entry name" value="Ran binding protein zinc finger-like"/>
    <property type="match status" value="1"/>
</dbReference>
<dbReference type="VEuPathDB" id="TriTrypDB:ECC02_000176"/>
<evidence type="ECO:0000256" key="4">
    <source>
        <dbReference type="PROSITE-ProRule" id="PRU00322"/>
    </source>
</evidence>
<dbReference type="PROSITE" id="PS01358">
    <property type="entry name" value="ZF_RANBP2_1"/>
    <property type="match status" value="1"/>
</dbReference>
<dbReference type="VEuPathDB" id="TriTrypDB:TcCL_NonESM05295"/>
<feature type="domain" description="RanBP2-type" evidence="6">
    <location>
        <begin position="188"/>
        <end position="217"/>
    </location>
</feature>
<proteinExistence type="predicted"/>
<evidence type="ECO:0000313" key="7">
    <source>
        <dbReference type="EMBL" id="PWU91594.1"/>
    </source>
</evidence>
<keyword evidence="2 4" id="KW-0863">Zinc-finger</keyword>
<dbReference type="SMART" id="SM00547">
    <property type="entry name" value="ZnF_RBZ"/>
    <property type="match status" value="1"/>
</dbReference>
<dbReference type="InterPro" id="IPR036443">
    <property type="entry name" value="Znf_RanBP2_sf"/>
</dbReference>
<dbReference type="VEuPathDB" id="TriTrypDB:C4B63_42g237"/>
<accession>A0A2V2V5Q1</accession>
<name>A0A2V2V5Q1_TRYCR</name>
<evidence type="ECO:0000313" key="8">
    <source>
        <dbReference type="Proteomes" id="UP000246121"/>
    </source>
</evidence>
<dbReference type="OrthoDB" id="262731at2759"/>
<keyword evidence="1" id="KW-0479">Metal-binding</keyword>
<dbReference type="EMBL" id="PRFA01000042">
    <property type="protein sequence ID" value="PWU91594.1"/>
    <property type="molecule type" value="Genomic_DNA"/>
</dbReference>
<gene>
    <name evidence="7" type="ORF">C4B63_42g237</name>
</gene>
<comment type="caution">
    <text evidence="7">The sequence shown here is derived from an EMBL/GenBank/DDBJ whole genome shotgun (WGS) entry which is preliminary data.</text>
</comment>
<organism evidence="7 8">
    <name type="scientific">Trypanosoma cruzi</name>
    <dbReference type="NCBI Taxonomy" id="5693"/>
    <lineage>
        <taxon>Eukaryota</taxon>
        <taxon>Discoba</taxon>
        <taxon>Euglenozoa</taxon>
        <taxon>Kinetoplastea</taxon>
        <taxon>Metakinetoplastina</taxon>
        <taxon>Trypanosomatida</taxon>
        <taxon>Trypanosomatidae</taxon>
        <taxon>Trypanosoma</taxon>
        <taxon>Schizotrypanum</taxon>
    </lineage>
</organism>
<evidence type="ECO:0000256" key="1">
    <source>
        <dbReference type="ARBA" id="ARBA00022723"/>
    </source>
</evidence>
<dbReference type="GO" id="GO:0008270">
    <property type="term" value="F:zinc ion binding"/>
    <property type="evidence" value="ECO:0007669"/>
    <property type="project" value="UniProtKB-KW"/>
</dbReference>
<dbReference type="VEuPathDB" id="TriTrypDB:TCSYLVIO_003078"/>
<dbReference type="VEuPathDB" id="TriTrypDB:TcBrA4_0031010"/>
<dbReference type="VEuPathDB" id="TriTrypDB:TcCLB.507017.90"/>
<reference evidence="7 8" key="1">
    <citation type="journal article" date="2018" name="Microb. Genom.">
        <title>Expanding an expanded genome: long-read sequencing of Trypanosoma cruzi.</title>
        <authorList>
            <person name="Berna L."/>
            <person name="Rodriguez M."/>
            <person name="Chiribao M.L."/>
            <person name="Parodi-Talice A."/>
            <person name="Pita S."/>
            <person name="Rijo G."/>
            <person name="Alvarez-Valin F."/>
            <person name="Robello C."/>
        </authorList>
    </citation>
    <scope>NUCLEOTIDE SEQUENCE [LARGE SCALE GENOMIC DNA]</scope>
    <source>
        <strain evidence="7 8">Dm28c</strain>
    </source>
</reference>
<dbReference type="VEuPathDB" id="TriTrypDB:Tc_MARK_1790"/>
<feature type="region of interest" description="Disordered" evidence="5">
    <location>
        <begin position="267"/>
        <end position="292"/>
    </location>
</feature>
<protein>
    <recommendedName>
        <fullName evidence="6">RanBP2-type domain-containing protein</fullName>
    </recommendedName>
</protein>
<dbReference type="Proteomes" id="UP000246121">
    <property type="component" value="Unassembled WGS sequence"/>
</dbReference>
<dbReference type="VEuPathDB" id="TriTrypDB:TCDM_06277"/>
<evidence type="ECO:0000256" key="2">
    <source>
        <dbReference type="ARBA" id="ARBA00022771"/>
    </source>
</evidence>